<protein>
    <submittedName>
        <fullName evidence="2">Uncharacterized protein</fullName>
    </submittedName>
</protein>
<evidence type="ECO:0000313" key="3">
    <source>
        <dbReference type="Proteomes" id="UP000334990"/>
    </source>
</evidence>
<dbReference type="RefSeq" id="WP_155337554.1">
    <property type="nucleotide sequence ID" value="NZ_BAAABN010000032.1"/>
</dbReference>
<gene>
    <name evidence="2" type="ORF">Acor_33230</name>
</gene>
<keyword evidence="3" id="KW-1185">Reference proteome</keyword>
<evidence type="ECO:0000313" key="2">
    <source>
        <dbReference type="EMBL" id="GES01259.1"/>
    </source>
</evidence>
<keyword evidence="1" id="KW-0812">Transmembrane</keyword>
<dbReference type="Proteomes" id="UP000334990">
    <property type="component" value="Unassembled WGS sequence"/>
</dbReference>
<feature type="transmembrane region" description="Helical" evidence="1">
    <location>
        <begin position="62"/>
        <end position="84"/>
    </location>
</feature>
<name>A0A5M3VYU3_9ACTN</name>
<keyword evidence="1" id="KW-1133">Transmembrane helix</keyword>
<feature type="transmembrane region" description="Helical" evidence="1">
    <location>
        <begin position="12"/>
        <end position="30"/>
    </location>
</feature>
<feature type="transmembrane region" description="Helical" evidence="1">
    <location>
        <begin position="90"/>
        <end position="116"/>
    </location>
</feature>
<proteinExistence type="predicted"/>
<dbReference type="OrthoDB" id="5191668at2"/>
<sequence length="179" mass="18883">MAVSPSFRLVRSAVFAVVSTGLAAFAHLFAGGSVSGPMLVIALGLGCLTALPLAGREHTLGVILPLLVGLQAVLHVMFSLAHAIPGAHHAHAGLVPGLGMLVLHGWAAGLTALWLARGERVLWELLRRLLVRLTLVILSAQRFPEHPTATPRTEPDILHPVLLQYALRRRGPPGAVTTA</sequence>
<accession>A0A5M3VYU3</accession>
<evidence type="ECO:0000256" key="1">
    <source>
        <dbReference type="SAM" id="Phobius"/>
    </source>
</evidence>
<dbReference type="AlphaFoldDB" id="A0A5M3VYU3"/>
<reference evidence="2 3" key="1">
    <citation type="submission" date="2019-10" db="EMBL/GenBank/DDBJ databases">
        <title>Whole genome shotgun sequence of Acrocarpospora corrugata NBRC 13972.</title>
        <authorList>
            <person name="Ichikawa N."/>
            <person name="Kimura A."/>
            <person name="Kitahashi Y."/>
            <person name="Komaki H."/>
            <person name="Oguchi A."/>
        </authorList>
    </citation>
    <scope>NUCLEOTIDE SEQUENCE [LARGE SCALE GENOMIC DNA]</scope>
    <source>
        <strain evidence="2 3">NBRC 13972</strain>
    </source>
</reference>
<comment type="caution">
    <text evidence="2">The sequence shown here is derived from an EMBL/GenBank/DDBJ whole genome shotgun (WGS) entry which is preliminary data.</text>
</comment>
<feature type="transmembrane region" description="Helical" evidence="1">
    <location>
        <begin position="36"/>
        <end position="55"/>
    </location>
</feature>
<organism evidence="2 3">
    <name type="scientific">Acrocarpospora corrugata</name>
    <dbReference type="NCBI Taxonomy" id="35763"/>
    <lineage>
        <taxon>Bacteria</taxon>
        <taxon>Bacillati</taxon>
        <taxon>Actinomycetota</taxon>
        <taxon>Actinomycetes</taxon>
        <taxon>Streptosporangiales</taxon>
        <taxon>Streptosporangiaceae</taxon>
        <taxon>Acrocarpospora</taxon>
    </lineage>
</organism>
<dbReference type="EMBL" id="BLAD01000049">
    <property type="protein sequence ID" value="GES01259.1"/>
    <property type="molecule type" value="Genomic_DNA"/>
</dbReference>
<keyword evidence="1" id="KW-0472">Membrane</keyword>